<evidence type="ECO:0000256" key="4">
    <source>
        <dbReference type="ARBA" id="ARBA00022622"/>
    </source>
</evidence>
<evidence type="ECO:0000256" key="2">
    <source>
        <dbReference type="ARBA" id="ARBA00004609"/>
    </source>
</evidence>
<keyword evidence="12" id="KW-1185">Reference proteome</keyword>
<comment type="caution">
    <text evidence="11">The sequence shown here is derived from an EMBL/GenBank/DDBJ whole genome shotgun (WGS) entry which is preliminary data.</text>
</comment>
<organism evidence="11 12">
    <name type="scientific">Trypanosoma congolense (strain IL3000)</name>
    <dbReference type="NCBI Taxonomy" id="1068625"/>
    <lineage>
        <taxon>Eukaryota</taxon>
        <taxon>Discoba</taxon>
        <taxon>Euglenozoa</taxon>
        <taxon>Kinetoplastea</taxon>
        <taxon>Metakinetoplastina</taxon>
        <taxon>Trypanosomatida</taxon>
        <taxon>Trypanosomatidae</taxon>
        <taxon>Trypanosoma</taxon>
        <taxon>Nannomonas</taxon>
    </lineage>
</organism>
<dbReference type="VEuPathDB" id="TriTrypDB:TcIL3000_0_18590"/>
<gene>
    <name evidence="11" type="ORF">TCIL3000_0_18590</name>
</gene>
<keyword evidence="8" id="KW-0449">Lipoprotein</keyword>
<feature type="domain" description="Trypanosome variant surface glycoprotein B-type N-terminal" evidence="10">
    <location>
        <begin position="22"/>
        <end position="87"/>
    </location>
</feature>
<keyword evidence="5 9" id="KW-0732">Signal</keyword>
<evidence type="ECO:0000256" key="3">
    <source>
        <dbReference type="ARBA" id="ARBA00022475"/>
    </source>
</evidence>
<reference evidence="11 12" key="2">
    <citation type="journal article" date="2012" name="Proc. Natl. Acad. Sci. U.S.A.">
        <title>Antigenic diversity is generated by distinct evolutionary mechanisms in African trypanosome species.</title>
        <authorList>
            <person name="Jackson A.P."/>
            <person name="Berry A."/>
            <person name="Aslett M."/>
            <person name="Allison H.C."/>
            <person name="Burton P."/>
            <person name="Vavrova-Anderson J."/>
            <person name="Brown R."/>
            <person name="Browne H."/>
            <person name="Corton N."/>
            <person name="Hauser H."/>
            <person name="Gamble J."/>
            <person name="Gilderthorp R."/>
            <person name="Marcello L."/>
            <person name="McQuillan J."/>
            <person name="Otto T.D."/>
            <person name="Quail M.A."/>
            <person name="Sanders M.J."/>
            <person name="van Tonder A."/>
            <person name="Ginger M.L."/>
            <person name="Field M.C."/>
            <person name="Barry J.D."/>
            <person name="Hertz-Fowler C."/>
            <person name="Berriman M."/>
        </authorList>
    </citation>
    <scope>NUCLEOTIDE SEQUENCE [LARGE SCALE GENOMIC DNA]</scope>
    <source>
        <strain evidence="11 12">IL3000</strain>
    </source>
</reference>
<feature type="signal peptide" evidence="9">
    <location>
        <begin position="1"/>
        <end position="20"/>
    </location>
</feature>
<dbReference type="InterPro" id="IPR025932">
    <property type="entry name" value="Trypano_VSG_B_N_dom"/>
</dbReference>
<feature type="chain" id="PRO_5003394790" evidence="9">
    <location>
        <begin position="21"/>
        <end position="155"/>
    </location>
</feature>
<evidence type="ECO:0000259" key="10">
    <source>
        <dbReference type="Pfam" id="PF13206"/>
    </source>
</evidence>
<keyword evidence="7" id="KW-0325">Glycoprotein</keyword>
<keyword evidence="6" id="KW-0472">Membrane</keyword>
<evidence type="ECO:0000256" key="7">
    <source>
        <dbReference type="ARBA" id="ARBA00023180"/>
    </source>
</evidence>
<reference evidence="12" key="1">
    <citation type="submission" date="2011-07" db="EMBL/GenBank/DDBJ databases">
        <title>Divergent evolution of antigenic variation in African trypanosomes.</title>
        <authorList>
            <person name="Jackson A.P."/>
            <person name="Berry A."/>
            <person name="Allison H.C."/>
            <person name="Burton P."/>
            <person name="Anderson J."/>
            <person name="Aslett M."/>
            <person name="Brown R."/>
            <person name="Corton N."/>
            <person name="Harris D."/>
            <person name="Hauser H."/>
            <person name="Gamble J."/>
            <person name="Gilderthorp R."/>
            <person name="McQuillan J."/>
            <person name="Quail M.A."/>
            <person name="Sanders M."/>
            <person name="Van Tonder A."/>
            <person name="Ginger M.L."/>
            <person name="Donelson J.E."/>
            <person name="Field M.C."/>
            <person name="Barry J.D."/>
            <person name="Berriman M."/>
            <person name="Hertz-Fowler C."/>
        </authorList>
    </citation>
    <scope>NUCLEOTIDE SEQUENCE [LARGE SCALE GENOMIC DNA]</scope>
    <source>
        <strain evidence="12">IL3000</strain>
    </source>
</reference>
<evidence type="ECO:0000313" key="12">
    <source>
        <dbReference type="Proteomes" id="UP000000702"/>
    </source>
</evidence>
<dbReference type="GO" id="GO:0098552">
    <property type="term" value="C:side of membrane"/>
    <property type="evidence" value="ECO:0007669"/>
    <property type="project" value="UniProtKB-KW"/>
</dbReference>
<evidence type="ECO:0000256" key="9">
    <source>
        <dbReference type="SAM" id="SignalP"/>
    </source>
</evidence>
<keyword evidence="4" id="KW-0336">GPI-anchor</keyword>
<comment type="subcellular location">
    <subcellularLocation>
        <location evidence="2">Cell membrane</location>
        <topology evidence="2">Lipid-anchor</topology>
        <topology evidence="2">GPI-anchor</topology>
    </subcellularLocation>
</comment>
<evidence type="ECO:0000256" key="1">
    <source>
        <dbReference type="ARBA" id="ARBA00002523"/>
    </source>
</evidence>
<evidence type="ECO:0000313" key="11">
    <source>
        <dbReference type="EMBL" id="CCD16990.1"/>
    </source>
</evidence>
<proteinExistence type="predicted"/>
<accession>F9WI45</accession>
<dbReference type="EMBL" id="CAEQ01002527">
    <property type="protein sequence ID" value="CCD16990.1"/>
    <property type="molecule type" value="Genomic_DNA"/>
</dbReference>
<evidence type="ECO:0000256" key="8">
    <source>
        <dbReference type="ARBA" id="ARBA00023288"/>
    </source>
</evidence>
<keyword evidence="3" id="KW-1003">Cell membrane</keyword>
<name>F9WI45_TRYCI</name>
<dbReference type="GO" id="GO:0005886">
    <property type="term" value="C:plasma membrane"/>
    <property type="evidence" value="ECO:0007669"/>
    <property type="project" value="UniProtKB-SubCell"/>
</dbReference>
<dbReference type="Proteomes" id="UP000000702">
    <property type="component" value="Unassembled WGS sequence"/>
</dbReference>
<evidence type="ECO:0000256" key="6">
    <source>
        <dbReference type="ARBA" id="ARBA00023136"/>
    </source>
</evidence>
<protein>
    <submittedName>
        <fullName evidence="11">WGS project CAEQ00000000 data, annotated contig 731</fullName>
    </submittedName>
</protein>
<dbReference type="Pfam" id="PF13206">
    <property type="entry name" value="VSG_B"/>
    <property type="match status" value="1"/>
</dbReference>
<evidence type="ECO:0000256" key="5">
    <source>
        <dbReference type="ARBA" id="ARBA00022729"/>
    </source>
</evidence>
<comment type="function">
    <text evidence="1">VSG forms a coat on the surface of the parasite. The trypanosome evades the immune response of the host by expressing a series of antigenically distinct VSGs from an estimated 1000 VSG genes.</text>
</comment>
<sequence length="155" mass="17457">MARFMNVIAIFVVMGSIVRGDKEQQIDKDENIEPFSLLFRIYNVATDPPINHVDLQEADKIVQEIDALNTSLMEPKWVNKTEKLGSGVSAQINPTTTREPAVFQLSLTQISQRAHKILDGINKVIITENIEKAKAEFNKVIFGGMGMKIICSWLR</sequence>
<dbReference type="AlphaFoldDB" id="F9WI45"/>